<name>A0ABY6I4Q0_STRPE</name>
<evidence type="ECO:0000256" key="1">
    <source>
        <dbReference type="SAM" id="MobiDB-lite"/>
    </source>
</evidence>
<keyword evidence="3" id="KW-1185">Reference proteome</keyword>
<dbReference type="EMBL" id="CP107567">
    <property type="protein sequence ID" value="UYQ60857.1"/>
    <property type="molecule type" value="Genomic_DNA"/>
</dbReference>
<organism evidence="2 3">
    <name type="scientific">Streptomyces peucetius</name>
    <dbReference type="NCBI Taxonomy" id="1950"/>
    <lineage>
        <taxon>Bacteria</taxon>
        <taxon>Bacillati</taxon>
        <taxon>Actinomycetota</taxon>
        <taxon>Actinomycetes</taxon>
        <taxon>Kitasatosporales</taxon>
        <taxon>Streptomycetaceae</taxon>
        <taxon>Streptomyces</taxon>
    </lineage>
</organism>
<proteinExistence type="predicted"/>
<dbReference type="RefSeq" id="WP_264242063.1">
    <property type="nucleotide sequence ID" value="NZ_CP107567.1"/>
</dbReference>
<accession>A0ABY6I4Q0</accession>
<feature type="region of interest" description="Disordered" evidence="1">
    <location>
        <begin position="26"/>
        <end position="47"/>
    </location>
</feature>
<evidence type="ECO:0000313" key="3">
    <source>
        <dbReference type="Proteomes" id="UP001163878"/>
    </source>
</evidence>
<protein>
    <submittedName>
        <fullName evidence="2">Uncharacterized protein</fullName>
    </submittedName>
</protein>
<dbReference type="Proteomes" id="UP001163878">
    <property type="component" value="Chromosome"/>
</dbReference>
<sequence length="47" mass="4968">MAANTPNTSERAGEFASFGTVDEVLEHHGEQNIGDGLRSGPAGRRLD</sequence>
<reference evidence="2" key="1">
    <citation type="submission" date="2022-10" db="EMBL/GenBank/DDBJ databases">
        <title>Cytochrome P450 Catalyzes Benzene Ring Formation in the Biosynthesis of Trialkyl-Substituted Aromatic Polyketides.</title>
        <authorList>
            <person name="Zhao E."/>
            <person name="Ge H."/>
        </authorList>
    </citation>
    <scope>NUCLEOTIDE SEQUENCE</scope>
    <source>
        <strain evidence="2">NA0869</strain>
    </source>
</reference>
<gene>
    <name evidence="2" type="ORF">OGH68_04815</name>
</gene>
<evidence type="ECO:0000313" key="2">
    <source>
        <dbReference type="EMBL" id="UYQ60857.1"/>
    </source>
</evidence>